<organism evidence="6 7">
    <name type="scientific">Linum tenue</name>
    <dbReference type="NCBI Taxonomy" id="586396"/>
    <lineage>
        <taxon>Eukaryota</taxon>
        <taxon>Viridiplantae</taxon>
        <taxon>Streptophyta</taxon>
        <taxon>Embryophyta</taxon>
        <taxon>Tracheophyta</taxon>
        <taxon>Spermatophyta</taxon>
        <taxon>Magnoliopsida</taxon>
        <taxon>eudicotyledons</taxon>
        <taxon>Gunneridae</taxon>
        <taxon>Pentapetalae</taxon>
        <taxon>rosids</taxon>
        <taxon>fabids</taxon>
        <taxon>Malpighiales</taxon>
        <taxon>Linaceae</taxon>
        <taxon>Linum</taxon>
    </lineage>
</organism>
<comment type="subcellular location">
    <subcellularLocation>
        <location evidence="1">Golgi apparatus membrane</location>
        <topology evidence="1">Single-pass type II membrane protein</topology>
    </subcellularLocation>
</comment>
<evidence type="ECO:0000313" key="6">
    <source>
        <dbReference type="EMBL" id="CAI0449648.1"/>
    </source>
</evidence>
<dbReference type="PANTHER" id="PTHR20961">
    <property type="entry name" value="GLYCOSYLTRANSFERASE"/>
    <property type="match status" value="1"/>
</dbReference>
<protein>
    <recommendedName>
        <fullName evidence="5">Glycosyltransferase 61 catalytic domain-containing protein</fullName>
    </recommendedName>
</protein>
<keyword evidence="7" id="KW-1185">Reference proteome</keyword>
<comment type="caution">
    <text evidence="6">The sequence shown here is derived from an EMBL/GenBank/DDBJ whole genome shotgun (WGS) entry which is preliminary data.</text>
</comment>
<evidence type="ECO:0000256" key="4">
    <source>
        <dbReference type="ARBA" id="ARBA00023180"/>
    </source>
</evidence>
<dbReference type="AlphaFoldDB" id="A0AAV0MSB8"/>
<reference evidence="6" key="1">
    <citation type="submission" date="2022-08" db="EMBL/GenBank/DDBJ databases">
        <authorList>
            <person name="Gutierrez-Valencia J."/>
        </authorList>
    </citation>
    <scope>NUCLEOTIDE SEQUENCE</scope>
</reference>
<feature type="non-terminal residue" evidence="6">
    <location>
        <position position="1"/>
    </location>
</feature>
<name>A0AAV0MSB8_9ROSI</name>
<keyword evidence="2" id="KW-0328">Glycosyltransferase</keyword>
<dbReference type="InterPro" id="IPR007657">
    <property type="entry name" value="Glycosyltransferase_61"/>
</dbReference>
<keyword evidence="4" id="KW-0325">Glycoprotein</keyword>
<dbReference type="Pfam" id="PF04577">
    <property type="entry name" value="Glyco_transf_61"/>
    <property type="match status" value="1"/>
</dbReference>
<dbReference type="PANTHER" id="PTHR20961:SF5">
    <property type="entry name" value="GLYCOSYLTRANSFERASE-RELATED"/>
    <property type="match status" value="1"/>
</dbReference>
<evidence type="ECO:0000259" key="5">
    <source>
        <dbReference type="Pfam" id="PF04577"/>
    </source>
</evidence>
<evidence type="ECO:0000256" key="1">
    <source>
        <dbReference type="ARBA" id="ARBA00004323"/>
    </source>
</evidence>
<evidence type="ECO:0000256" key="2">
    <source>
        <dbReference type="ARBA" id="ARBA00022676"/>
    </source>
</evidence>
<dbReference type="Proteomes" id="UP001154282">
    <property type="component" value="Unassembled WGS sequence"/>
</dbReference>
<dbReference type="GO" id="GO:0016763">
    <property type="term" value="F:pentosyltransferase activity"/>
    <property type="evidence" value="ECO:0007669"/>
    <property type="project" value="UniProtKB-ARBA"/>
</dbReference>
<sequence>SEVGRQPFAKPATCRFGGRSDYCDIEGDVRVDPGSATVYQVLHPSSDFIAKSTAAEKYQINNNNNISSPPPAVIKPYPRNGDEAAMGQIREWTVKLVPADHPGLPLCSSHRVHHDDSSPALVFSLGAYFGNYFHAFTDVLVSLFVTARPFDRRLHLLVTNGHHLQVAKFATMWQALSRYEVIDIDKVQPDGKALCFSRVILGLKGRDGKELSINTSETQYTMKDFKHFLRSAYSLNKTTAIKLQTEDDKTTTLVPRLLIISRERTRTFTNTEEIMTMARDLGYQVTVTELDSNVSRSARLANRADVMMGIHGAGLTNMVFLPEDAVVIQVVPFAVDWFATNYFGEPSKGMEVRYLEYKIEREESSLVKQYPPDDVVFTDPSSFRWEEFSPIYMLNQNVTLNVTRFRPVLLEALELLHQ</sequence>
<dbReference type="EMBL" id="CAMGYJ010000007">
    <property type="protein sequence ID" value="CAI0449648.1"/>
    <property type="molecule type" value="Genomic_DNA"/>
</dbReference>
<keyword evidence="3" id="KW-0808">Transferase</keyword>
<accession>A0AAV0MSB8</accession>
<evidence type="ECO:0000256" key="3">
    <source>
        <dbReference type="ARBA" id="ARBA00022679"/>
    </source>
</evidence>
<feature type="domain" description="Glycosyltransferase 61 catalytic" evidence="5">
    <location>
        <begin position="132"/>
        <end position="328"/>
    </location>
</feature>
<dbReference type="GO" id="GO:0000139">
    <property type="term" value="C:Golgi membrane"/>
    <property type="evidence" value="ECO:0007669"/>
    <property type="project" value="UniProtKB-SubCell"/>
</dbReference>
<gene>
    <name evidence="6" type="ORF">LITE_LOCUS30259</name>
</gene>
<evidence type="ECO:0000313" key="7">
    <source>
        <dbReference type="Proteomes" id="UP001154282"/>
    </source>
</evidence>
<proteinExistence type="predicted"/>
<dbReference type="InterPro" id="IPR049625">
    <property type="entry name" value="Glyco_transf_61_cat"/>
</dbReference>